<name>A0A1Y6C9K9_9BACT</name>
<dbReference type="Gene3D" id="3.40.190.10">
    <property type="entry name" value="Periplasmic binding protein-like II"/>
    <property type="match status" value="2"/>
</dbReference>
<proteinExistence type="predicted"/>
<organism evidence="3 4">
    <name type="scientific">Pseudobacteriovorax antillogorgiicola</name>
    <dbReference type="NCBI Taxonomy" id="1513793"/>
    <lineage>
        <taxon>Bacteria</taxon>
        <taxon>Pseudomonadati</taxon>
        <taxon>Bdellovibrionota</taxon>
        <taxon>Oligoflexia</taxon>
        <taxon>Oligoflexales</taxon>
        <taxon>Pseudobacteriovoracaceae</taxon>
        <taxon>Pseudobacteriovorax</taxon>
    </lineage>
</organism>
<dbReference type="RefSeq" id="WP_132321877.1">
    <property type="nucleotide sequence ID" value="NZ_FWZT01000016.1"/>
</dbReference>
<dbReference type="OrthoDB" id="9133137at2"/>
<dbReference type="Pfam" id="PF00497">
    <property type="entry name" value="SBP_bac_3"/>
    <property type="match status" value="1"/>
</dbReference>
<dbReference type="EMBL" id="FWZT01000016">
    <property type="protein sequence ID" value="SMF51802.1"/>
    <property type="molecule type" value="Genomic_DNA"/>
</dbReference>
<evidence type="ECO:0000313" key="3">
    <source>
        <dbReference type="EMBL" id="SMF51802.1"/>
    </source>
</evidence>
<keyword evidence="1" id="KW-0732">Signal</keyword>
<evidence type="ECO:0000259" key="2">
    <source>
        <dbReference type="Pfam" id="PF00497"/>
    </source>
</evidence>
<dbReference type="InterPro" id="IPR001638">
    <property type="entry name" value="Solute-binding_3/MltF_N"/>
</dbReference>
<reference evidence="4" key="1">
    <citation type="submission" date="2017-04" db="EMBL/GenBank/DDBJ databases">
        <authorList>
            <person name="Varghese N."/>
            <person name="Submissions S."/>
        </authorList>
    </citation>
    <scope>NUCLEOTIDE SEQUENCE [LARGE SCALE GENOMIC DNA]</scope>
    <source>
        <strain evidence="4">RKEM611</strain>
    </source>
</reference>
<dbReference type="SUPFAM" id="SSF53850">
    <property type="entry name" value="Periplasmic binding protein-like II"/>
    <property type="match status" value="1"/>
</dbReference>
<evidence type="ECO:0000313" key="4">
    <source>
        <dbReference type="Proteomes" id="UP000192907"/>
    </source>
</evidence>
<sequence length="257" mass="29845">MIGSNLLIIFALFWIPGSGYGIKVCFSDKTMFPIFNYPGTERSRLPGTYMELLREVEKELEMSFQYKRYTHNRCLTFLENGLVDAFLSLSFTPDRASKYSYPPKVEGYPNRNQAIEYTGYYLYLDPKSKFVWDGKIESLKSLDIGAIKGFSVVKRLEESGIKIDESRTYKALERKFKAGRINAIAGHKNVVKRVSLPLKVHGQPIFPLRYYYLVFSNKFYEANQKQVEKVWQAIADVHKSGKTDEILKRYENLDSFK</sequence>
<feature type="domain" description="Solute-binding protein family 3/N-terminal" evidence="2">
    <location>
        <begin position="32"/>
        <end position="250"/>
    </location>
</feature>
<dbReference type="STRING" id="1513793.SAMN06296036_11618"/>
<dbReference type="PANTHER" id="PTHR35936:SF25">
    <property type="entry name" value="ABC TRANSPORTER SUBSTRATE-BINDING PROTEIN"/>
    <property type="match status" value="1"/>
</dbReference>
<accession>A0A1Y6C9K9</accession>
<evidence type="ECO:0000256" key="1">
    <source>
        <dbReference type="ARBA" id="ARBA00022729"/>
    </source>
</evidence>
<keyword evidence="4" id="KW-1185">Reference proteome</keyword>
<gene>
    <name evidence="3" type="ORF">SAMN06296036_11618</name>
</gene>
<protein>
    <submittedName>
        <fullName evidence="3">ABC-type amino acid transport substrate-binding protein</fullName>
    </submittedName>
</protein>
<dbReference type="PANTHER" id="PTHR35936">
    <property type="entry name" value="MEMBRANE-BOUND LYTIC MUREIN TRANSGLYCOSYLASE F"/>
    <property type="match status" value="1"/>
</dbReference>
<dbReference type="Proteomes" id="UP000192907">
    <property type="component" value="Unassembled WGS sequence"/>
</dbReference>
<dbReference type="AlphaFoldDB" id="A0A1Y6C9K9"/>